<name>A0A4R5Q6N7_9PROT</name>
<feature type="transmembrane region" description="Helical" evidence="1">
    <location>
        <begin position="95"/>
        <end position="114"/>
    </location>
</feature>
<gene>
    <name evidence="3" type="ORF">E2C06_35390</name>
</gene>
<proteinExistence type="predicted"/>
<feature type="transmembrane region" description="Helical" evidence="1">
    <location>
        <begin position="120"/>
        <end position="140"/>
    </location>
</feature>
<dbReference type="InterPro" id="IPR000326">
    <property type="entry name" value="PAP2/HPO"/>
</dbReference>
<keyword evidence="1" id="KW-0472">Membrane</keyword>
<feature type="transmembrane region" description="Helical" evidence="1">
    <location>
        <begin position="12"/>
        <end position="28"/>
    </location>
</feature>
<feature type="transmembrane region" description="Helical" evidence="1">
    <location>
        <begin position="152"/>
        <end position="170"/>
    </location>
</feature>
<keyword evidence="1" id="KW-0812">Transmembrane</keyword>
<evidence type="ECO:0000259" key="2">
    <source>
        <dbReference type="Pfam" id="PF01569"/>
    </source>
</evidence>
<dbReference type="Gene3D" id="1.20.144.10">
    <property type="entry name" value="Phosphatidic acid phosphatase type 2/haloperoxidase"/>
    <property type="match status" value="1"/>
</dbReference>
<evidence type="ECO:0000313" key="4">
    <source>
        <dbReference type="Proteomes" id="UP000295096"/>
    </source>
</evidence>
<dbReference type="EMBL" id="SMSJ01000186">
    <property type="protein sequence ID" value="TDH57911.1"/>
    <property type="molecule type" value="Genomic_DNA"/>
</dbReference>
<dbReference type="Pfam" id="PF01569">
    <property type="entry name" value="PAP2"/>
    <property type="match status" value="1"/>
</dbReference>
<organism evidence="3 4">
    <name type="scientific">Dankookia rubra</name>
    <dbReference type="NCBI Taxonomy" id="1442381"/>
    <lineage>
        <taxon>Bacteria</taxon>
        <taxon>Pseudomonadati</taxon>
        <taxon>Pseudomonadota</taxon>
        <taxon>Alphaproteobacteria</taxon>
        <taxon>Acetobacterales</taxon>
        <taxon>Roseomonadaceae</taxon>
        <taxon>Dankookia</taxon>
    </lineage>
</organism>
<reference evidence="3 4" key="1">
    <citation type="journal article" date="2016" name="J. Microbiol.">
        <title>Dankookia rubra gen. nov., sp. nov., an alphaproteobacterium isolated from sediment of a shallow stream.</title>
        <authorList>
            <person name="Kim W.H."/>
            <person name="Kim D.H."/>
            <person name="Kang K."/>
            <person name="Ahn T.Y."/>
        </authorList>
    </citation>
    <scope>NUCLEOTIDE SEQUENCE [LARGE SCALE GENOMIC DNA]</scope>
    <source>
        <strain evidence="3 4">JCM30602</strain>
    </source>
</reference>
<protein>
    <submittedName>
        <fullName evidence="3">Phosphatase PAP2 family protein</fullName>
    </submittedName>
</protein>
<accession>A0A4R5Q6N7</accession>
<sequence length="195" mass="19558">MLFLSDFADLGLVLPLAALVALALAMLGRRRDALAWCLAVGGTLGATAVLKVLVFVAIGPQGWAGLGNPSGHAASATIAYGGLAALVAGRLVPRLPVGLLTGLASGLLVGFTRVELRVHSLADVLVGVAVGLAGLLALDRLAGPAPAAPRRAGLPVLAAVALAAMLAFHGQRLLAEPELRAIAAHLQPAGDRAFD</sequence>
<feature type="transmembrane region" description="Helical" evidence="1">
    <location>
        <begin position="70"/>
        <end position="88"/>
    </location>
</feature>
<dbReference type="OrthoDB" id="7283157at2"/>
<dbReference type="AlphaFoldDB" id="A0A4R5Q6N7"/>
<feature type="transmembrane region" description="Helical" evidence="1">
    <location>
        <begin position="35"/>
        <end position="58"/>
    </location>
</feature>
<comment type="caution">
    <text evidence="3">The sequence shown here is derived from an EMBL/GenBank/DDBJ whole genome shotgun (WGS) entry which is preliminary data.</text>
</comment>
<feature type="domain" description="Phosphatidic acid phosphatase type 2/haloperoxidase" evidence="2">
    <location>
        <begin position="67"/>
        <end position="137"/>
    </location>
</feature>
<evidence type="ECO:0000256" key="1">
    <source>
        <dbReference type="SAM" id="Phobius"/>
    </source>
</evidence>
<dbReference type="Proteomes" id="UP000295096">
    <property type="component" value="Unassembled WGS sequence"/>
</dbReference>
<keyword evidence="4" id="KW-1185">Reference proteome</keyword>
<dbReference type="InterPro" id="IPR036938">
    <property type="entry name" value="PAP2/HPO_sf"/>
</dbReference>
<keyword evidence="1" id="KW-1133">Transmembrane helix</keyword>
<dbReference type="RefSeq" id="WP_133293228.1">
    <property type="nucleotide sequence ID" value="NZ_SMSJ01000186.1"/>
</dbReference>
<dbReference type="SUPFAM" id="SSF48317">
    <property type="entry name" value="Acid phosphatase/Vanadium-dependent haloperoxidase"/>
    <property type="match status" value="1"/>
</dbReference>
<evidence type="ECO:0000313" key="3">
    <source>
        <dbReference type="EMBL" id="TDH57911.1"/>
    </source>
</evidence>